<reference evidence="7" key="1">
    <citation type="submission" date="2015-09" db="EMBL/GenBank/DDBJ databases">
        <authorList>
            <person name="Fill T.P."/>
            <person name="Baretta J.F."/>
            <person name="de Almeida L.G."/>
            <person name="Rocha M."/>
            <person name="de Souza D.H."/>
            <person name="Malavazi I."/>
            <person name="Cerdeira L.T."/>
            <person name="Hong H."/>
            <person name="Samborskyy M."/>
            <person name="de Vasconcelos A.T."/>
            <person name="Leadlay P."/>
            <person name="Rodrigues-Filho E."/>
        </authorList>
    </citation>
    <scope>NUCLEOTIDE SEQUENCE [LARGE SCALE GENOMIC DNA]</scope>
    <source>
        <strain evidence="7">LaBioMMi 136</strain>
    </source>
</reference>
<sequence length="294" mass="32013">MAARKDRQIIGVKRWSELAYFPQLWSFKLLFHPLYLHLFPPSLGSQRYARTMANSEQIAAQILSAKSLCVSSSWLNTFLASSQRNIPASALTKTALFRVLASDIRESLATNPTSLFPANISDPAVQERRIPGPIPVQVLDIEDIGTSLWSQVEAIERVERGEAIRGREIVRTVNVGDDNEGTEIGSLNNTGAAGAPTASGSSGAGPHRLILQDANGTNAVAIEMQRIEGISLEKLPIGAKILLRNAIVARGMVLLDPNCSTLLGGKIEALDKPWKEGRKARLLQRIDSMRDNAN</sequence>
<dbReference type="InterPro" id="IPR049363">
    <property type="entry name" value="RMI1_N"/>
</dbReference>
<evidence type="ECO:0000313" key="7">
    <source>
        <dbReference type="Proteomes" id="UP000190744"/>
    </source>
</evidence>
<evidence type="ECO:0000259" key="4">
    <source>
        <dbReference type="Pfam" id="PF08585"/>
    </source>
</evidence>
<dbReference type="Pfam" id="PF21000">
    <property type="entry name" value="RMI1_N_N"/>
    <property type="match status" value="1"/>
</dbReference>
<feature type="region of interest" description="Disordered" evidence="3">
    <location>
        <begin position="180"/>
        <end position="204"/>
    </location>
</feature>
<proteinExistence type="inferred from homology"/>
<dbReference type="Proteomes" id="UP000190744">
    <property type="component" value="Unassembled WGS sequence"/>
</dbReference>
<name>A0A1S9R8G5_PENBI</name>
<feature type="domain" description="RMI1 N-terminal" evidence="5">
    <location>
        <begin position="63"/>
        <end position="107"/>
    </location>
</feature>
<accession>A0A1S9R8G5</accession>
<evidence type="ECO:0000256" key="3">
    <source>
        <dbReference type="SAM" id="MobiDB-lite"/>
    </source>
</evidence>
<dbReference type="GO" id="GO:0016604">
    <property type="term" value="C:nuclear body"/>
    <property type="evidence" value="ECO:0007669"/>
    <property type="project" value="TreeGrafter"/>
</dbReference>
<feature type="domain" description="RecQ mediated genome instability protein 1 OB-fold" evidence="4">
    <location>
        <begin position="116"/>
        <end position="278"/>
    </location>
</feature>
<dbReference type="EMBL" id="LJBN01000238">
    <property type="protein sequence ID" value="OOQ81803.1"/>
    <property type="molecule type" value="Genomic_DNA"/>
</dbReference>
<dbReference type="GO" id="GO:0031422">
    <property type="term" value="C:RecQ family helicase-topoisomerase III complex"/>
    <property type="evidence" value="ECO:0007669"/>
    <property type="project" value="TreeGrafter"/>
</dbReference>
<dbReference type="Pfam" id="PF08585">
    <property type="entry name" value="RMI1_N_C"/>
    <property type="match status" value="1"/>
</dbReference>
<comment type="caution">
    <text evidence="6">The sequence shown here is derived from an EMBL/GenBank/DDBJ whole genome shotgun (WGS) entry which is preliminary data.</text>
</comment>
<dbReference type="GO" id="GO:0000724">
    <property type="term" value="P:double-strand break repair via homologous recombination"/>
    <property type="evidence" value="ECO:0007669"/>
    <property type="project" value="TreeGrafter"/>
</dbReference>
<gene>
    <name evidence="6" type="ORF">PEBR_43241</name>
</gene>
<dbReference type="AlphaFoldDB" id="A0A1S9R8G5"/>
<comment type="similarity">
    <text evidence="1">Belongs to the RMI1 family.</text>
</comment>
<evidence type="ECO:0000313" key="6">
    <source>
        <dbReference type="EMBL" id="OOQ81803.1"/>
    </source>
</evidence>
<dbReference type="Gene3D" id="2.40.50.770">
    <property type="entry name" value="RecQ-mediated genome instability protein Rmi1, C-terminal domain"/>
    <property type="match status" value="1"/>
</dbReference>
<organism evidence="6 7">
    <name type="scientific">Penicillium brasilianum</name>
    <dbReference type="NCBI Taxonomy" id="104259"/>
    <lineage>
        <taxon>Eukaryota</taxon>
        <taxon>Fungi</taxon>
        <taxon>Dikarya</taxon>
        <taxon>Ascomycota</taxon>
        <taxon>Pezizomycotina</taxon>
        <taxon>Eurotiomycetes</taxon>
        <taxon>Eurotiomycetidae</taxon>
        <taxon>Eurotiales</taxon>
        <taxon>Aspergillaceae</taxon>
        <taxon>Penicillium</taxon>
    </lineage>
</organism>
<dbReference type="SMART" id="SM01161">
    <property type="entry name" value="DUF1767"/>
    <property type="match status" value="1"/>
</dbReference>
<feature type="compositionally biased region" description="Low complexity" evidence="3">
    <location>
        <begin position="190"/>
        <end position="204"/>
    </location>
</feature>
<dbReference type="GO" id="GO:0000712">
    <property type="term" value="P:resolution of meiotic recombination intermediates"/>
    <property type="evidence" value="ECO:0007669"/>
    <property type="project" value="TreeGrafter"/>
</dbReference>
<evidence type="ECO:0000259" key="5">
    <source>
        <dbReference type="Pfam" id="PF21000"/>
    </source>
</evidence>
<evidence type="ECO:0000256" key="1">
    <source>
        <dbReference type="ARBA" id="ARBA00006395"/>
    </source>
</evidence>
<dbReference type="InterPro" id="IPR042470">
    <property type="entry name" value="RMI1_N_C_sf"/>
</dbReference>
<dbReference type="PANTHER" id="PTHR14790:SF15">
    <property type="entry name" value="RECQ-MEDIATED GENOME INSTABILITY PROTEIN 1"/>
    <property type="match status" value="1"/>
</dbReference>
<dbReference type="PANTHER" id="PTHR14790">
    <property type="entry name" value="RECQ-MEDIATED GENOME INSTABILITY PROTEIN 1 RMI1"/>
    <property type="match status" value="1"/>
</dbReference>
<protein>
    <recommendedName>
        <fullName evidence="2">RecQ-mediated genome instability protein 1</fullName>
    </recommendedName>
</protein>
<dbReference type="InterPro" id="IPR013894">
    <property type="entry name" value="RMI1_OB"/>
</dbReference>
<evidence type="ECO:0000256" key="2">
    <source>
        <dbReference type="ARBA" id="ARBA00018987"/>
    </source>
</evidence>